<gene>
    <name evidence="1" type="ORF">ACFQDL_19745</name>
</gene>
<organism evidence="1 2">
    <name type="scientific">Marinobacterium aestuariivivens</name>
    <dbReference type="NCBI Taxonomy" id="1698799"/>
    <lineage>
        <taxon>Bacteria</taxon>
        <taxon>Pseudomonadati</taxon>
        <taxon>Pseudomonadota</taxon>
        <taxon>Gammaproteobacteria</taxon>
        <taxon>Oceanospirillales</taxon>
        <taxon>Oceanospirillaceae</taxon>
        <taxon>Marinobacterium</taxon>
    </lineage>
</organism>
<accession>A0ABW2A3T9</accession>
<keyword evidence="1" id="KW-0808">Transferase</keyword>
<proteinExistence type="predicted"/>
<name>A0ABW2A3T9_9GAMM</name>
<comment type="caution">
    <text evidence="1">The sequence shown here is derived from an EMBL/GenBank/DDBJ whole genome shotgun (WGS) entry which is preliminary data.</text>
</comment>
<protein>
    <submittedName>
        <fullName evidence="1">Sulfotransferase family protein</fullName>
        <ecNumber evidence="1">2.8.2.-</ecNumber>
    </submittedName>
</protein>
<dbReference type="SUPFAM" id="SSF52540">
    <property type="entry name" value="P-loop containing nucleoside triphosphate hydrolases"/>
    <property type="match status" value="1"/>
</dbReference>
<dbReference type="EC" id="2.8.2.-" evidence="1"/>
<dbReference type="PANTHER" id="PTHR36451:SF1">
    <property type="entry name" value="OMEGA-HYDROXY-BETA-DIHYDROMENAQUINONE-9 SULFOTRANSFERASE STF3"/>
    <property type="match status" value="1"/>
</dbReference>
<dbReference type="Pfam" id="PF13469">
    <property type="entry name" value="Sulfotransfer_3"/>
    <property type="match status" value="1"/>
</dbReference>
<dbReference type="EMBL" id="JBHSWE010000001">
    <property type="protein sequence ID" value="MFC6672048.1"/>
    <property type="molecule type" value="Genomic_DNA"/>
</dbReference>
<dbReference type="InterPro" id="IPR052736">
    <property type="entry name" value="Stf3_sulfotransferase"/>
</dbReference>
<keyword evidence="2" id="KW-1185">Reference proteome</keyword>
<dbReference type="GO" id="GO:0016740">
    <property type="term" value="F:transferase activity"/>
    <property type="evidence" value="ECO:0007669"/>
    <property type="project" value="UniProtKB-KW"/>
</dbReference>
<reference evidence="2" key="1">
    <citation type="journal article" date="2019" name="Int. J. Syst. Evol. Microbiol.">
        <title>The Global Catalogue of Microorganisms (GCM) 10K type strain sequencing project: providing services to taxonomists for standard genome sequencing and annotation.</title>
        <authorList>
            <consortium name="The Broad Institute Genomics Platform"/>
            <consortium name="The Broad Institute Genome Sequencing Center for Infectious Disease"/>
            <person name="Wu L."/>
            <person name="Ma J."/>
        </authorList>
    </citation>
    <scope>NUCLEOTIDE SEQUENCE [LARGE SCALE GENOMIC DNA]</scope>
    <source>
        <strain evidence="2">NBRC 111756</strain>
    </source>
</reference>
<evidence type="ECO:0000313" key="2">
    <source>
        <dbReference type="Proteomes" id="UP001596422"/>
    </source>
</evidence>
<evidence type="ECO:0000313" key="1">
    <source>
        <dbReference type="EMBL" id="MFC6672048.1"/>
    </source>
</evidence>
<dbReference type="Proteomes" id="UP001596422">
    <property type="component" value="Unassembled WGS sequence"/>
</dbReference>
<dbReference type="PANTHER" id="PTHR36451">
    <property type="entry name" value="PAPS-DEPENDENT SULFOTRANSFERASE STF3"/>
    <property type="match status" value="1"/>
</dbReference>
<dbReference type="RefSeq" id="WP_379910516.1">
    <property type="nucleotide sequence ID" value="NZ_JBHSWE010000001.1"/>
</dbReference>
<sequence length="392" mass="44614">MIHQAPSLDADALIAEATRETGLDDFGDWSFREALAQLLQSLDREAALTDAGCAMQRRRIIDILRTRLRFEDYLKRYPEILDEAIESPVFILGLPRTGTTLLQRLLAADPRFHSAAYWETRFPVPLEDQDFSDPADPRIAVARNEVEAMLAAVPELASIHPLEAESADEEITLLEQSFYSTNPLAAANVPSFAAWVESQDQTDGYRYLQRLLQFLQWQKRQRGLEAERWVLKSPHHIHHLEVLLKVFPGARVIQTHRDPLQTIPSLASFVHTLRRLTSDSCRAEDAGSQWSRKMARGLAHCLAVRDSTSPDAFLDIAFEETVGDPMTVLEKVYRFIGMPLTDEAVAAIERWRAANPREKRASHRYSLAQFGLTEAQIERDFARYRERYGFAG</sequence>
<dbReference type="InterPro" id="IPR027417">
    <property type="entry name" value="P-loop_NTPase"/>
</dbReference>
<dbReference type="Gene3D" id="3.40.50.300">
    <property type="entry name" value="P-loop containing nucleotide triphosphate hydrolases"/>
    <property type="match status" value="1"/>
</dbReference>